<dbReference type="InterPro" id="IPR006311">
    <property type="entry name" value="TAT_signal"/>
</dbReference>
<dbReference type="Gene3D" id="2.60.40.420">
    <property type="entry name" value="Cupredoxins - blue copper proteins"/>
    <property type="match status" value="1"/>
</dbReference>
<dbReference type="PROSITE" id="PS51318">
    <property type="entry name" value="TAT"/>
    <property type="match status" value="1"/>
</dbReference>
<feature type="chain" id="PRO_5003863434" evidence="1">
    <location>
        <begin position="28"/>
        <end position="113"/>
    </location>
</feature>
<dbReference type="InterPro" id="IPR052721">
    <property type="entry name" value="ET_Amicyanin"/>
</dbReference>
<dbReference type="EMBL" id="AMRM01000017">
    <property type="protein sequence ID" value="EKF18021.1"/>
    <property type="molecule type" value="Genomic_DNA"/>
</dbReference>
<dbReference type="eggNOG" id="COG3794">
    <property type="taxonomic scope" value="Bacteria"/>
</dbReference>
<dbReference type="InterPro" id="IPR028096">
    <property type="entry name" value="EfeO_Cupredoxin"/>
</dbReference>
<dbReference type="RefSeq" id="WP_008597881.1">
    <property type="nucleotide sequence ID" value="NZ_AMRM01000017.1"/>
</dbReference>
<dbReference type="STRING" id="391937.NA2_15107"/>
<gene>
    <name evidence="3" type="ORF">NA2_15107</name>
</gene>
<sequence>MSGWTRRSALRLAGAAFAAMARRPAQAHNGHAHHRVEIRGLKFVPDVLTVRPEDTVTFVNRDIAPHTATASDQSWDTGTLARDAEATITVTAGMTQAYFCRFHPMMKGELQPG</sequence>
<dbReference type="InterPro" id="IPR008972">
    <property type="entry name" value="Cupredoxin"/>
</dbReference>
<dbReference type="PANTHER" id="PTHR36507">
    <property type="entry name" value="BLL1555 PROTEIN"/>
    <property type="match status" value="1"/>
</dbReference>
<keyword evidence="4" id="KW-1185">Reference proteome</keyword>
<evidence type="ECO:0000259" key="2">
    <source>
        <dbReference type="Pfam" id="PF13473"/>
    </source>
</evidence>
<name>K2M768_9HYPH</name>
<dbReference type="SUPFAM" id="SSF49503">
    <property type="entry name" value="Cupredoxins"/>
    <property type="match status" value="1"/>
</dbReference>
<dbReference type="AlphaFoldDB" id="K2M768"/>
<organism evidence="3 4">
    <name type="scientific">Nitratireductor pacificus pht-3B</name>
    <dbReference type="NCBI Taxonomy" id="391937"/>
    <lineage>
        <taxon>Bacteria</taxon>
        <taxon>Pseudomonadati</taxon>
        <taxon>Pseudomonadota</taxon>
        <taxon>Alphaproteobacteria</taxon>
        <taxon>Hyphomicrobiales</taxon>
        <taxon>Phyllobacteriaceae</taxon>
        <taxon>Nitratireductor</taxon>
    </lineage>
</organism>
<reference evidence="3 4" key="1">
    <citation type="journal article" date="2012" name="J. Bacteriol.">
        <title>Genome Sequence of Nitratireductor pacificus Type Strain pht-3B.</title>
        <authorList>
            <person name="Lai Q."/>
            <person name="Li G."/>
            <person name="Shao Z."/>
        </authorList>
    </citation>
    <scope>NUCLEOTIDE SEQUENCE [LARGE SCALE GENOMIC DNA]</scope>
    <source>
        <strain evidence="4">pht-3B</strain>
    </source>
</reference>
<dbReference type="PANTHER" id="PTHR36507:SF1">
    <property type="entry name" value="BLL1555 PROTEIN"/>
    <property type="match status" value="1"/>
</dbReference>
<dbReference type="PATRIC" id="fig|391937.3.peg.3106"/>
<protein>
    <submittedName>
        <fullName evidence="3">Copper-binding protein, plastocyanin/azurin family</fullName>
    </submittedName>
</protein>
<accession>K2M768</accession>
<dbReference type="Pfam" id="PF13473">
    <property type="entry name" value="Cupredoxin_1"/>
    <property type="match status" value="1"/>
</dbReference>
<dbReference type="OrthoDB" id="9796416at2"/>
<evidence type="ECO:0000313" key="3">
    <source>
        <dbReference type="EMBL" id="EKF18021.1"/>
    </source>
</evidence>
<feature type="signal peptide" evidence="1">
    <location>
        <begin position="1"/>
        <end position="27"/>
    </location>
</feature>
<feature type="domain" description="EfeO-type cupredoxin-like" evidence="2">
    <location>
        <begin position="16"/>
        <end position="110"/>
    </location>
</feature>
<keyword evidence="1" id="KW-0732">Signal</keyword>
<dbReference type="Proteomes" id="UP000006786">
    <property type="component" value="Unassembled WGS sequence"/>
</dbReference>
<evidence type="ECO:0000256" key="1">
    <source>
        <dbReference type="SAM" id="SignalP"/>
    </source>
</evidence>
<proteinExistence type="predicted"/>
<evidence type="ECO:0000313" key="4">
    <source>
        <dbReference type="Proteomes" id="UP000006786"/>
    </source>
</evidence>
<comment type="caution">
    <text evidence="3">The sequence shown here is derived from an EMBL/GenBank/DDBJ whole genome shotgun (WGS) entry which is preliminary data.</text>
</comment>